<reference evidence="2 3" key="1">
    <citation type="journal article" date="2018" name="Nat. Ecol. Evol.">
        <title>Pezizomycetes genomes reveal the molecular basis of ectomycorrhizal truffle lifestyle.</title>
        <authorList>
            <person name="Murat C."/>
            <person name="Payen T."/>
            <person name="Noel B."/>
            <person name="Kuo A."/>
            <person name="Morin E."/>
            <person name="Chen J."/>
            <person name="Kohler A."/>
            <person name="Krizsan K."/>
            <person name="Balestrini R."/>
            <person name="Da Silva C."/>
            <person name="Montanini B."/>
            <person name="Hainaut M."/>
            <person name="Levati E."/>
            <person name="Barry K.W."/>
            <person name="Belfiori B."/>
            <person name="Cichocki N."/>
            <person name="Clum A."/>
            <person name="Dockter R.B."/>
            <person name="Fauchery L."/>
            <person name="Guy J."/>
            <person name="Iotti M."/>
            <person name="Le Tacon F."/>
            <person name="Lindquist E.A."/>
            <person name="Lipzen A."/>
            <person name="Malagnac F."/>
            <person name="Mello A."/>
            <person name="Molinier V."/>
            <person name="Miyauchi S."/>
            <person name="Poulain J."/>
            <person name="Riccioni C."/>
            <person name="Rubini A."/>
            <person name="Sitrit Y."/>
            <person name="Splivallo R."/>
            <person name="Traeger S."/>
            <person name="Wang M."/>
            <person name="Zifcakova L."/>
            <person name="Wipf D."/>
            <person name="Zambonelli A."/>
            <person name="Paolocci F."/>
            <person name="Nowrousian M."/>
            <person name="Ottonello S."/>
            <person name="Baldrian P."/>
            <person name="Spatafora J.W."/>
            <person name="Henrissat B."/>
            <person name="Nagy L.G."/>
            <person name="Aury J.M."/>
            <person name="Wincker P."/>
            <person name="Grigoriev I.V."/>
            <person name="Bonfante P."/>
            <person name="Martin F.M."/>
        </authorList>
    </citation>
    <scope>NUCLEOTIDE SEQUENCE [LARGE SCALE GENOMIC DNA]</scope>
    <source>
        <strain evidence="2 3">120613-1</strain>
    </source>
</reference>
<gene>
    <name evidence="2" type="ORF">L873DRAFT_1215541</name>
</gene>
<feature type="compositionally biased region" description="Basic residues" evidence="1">
    <location>
        <begin position="112"/>
        <end position="122"/>
    </location>
</feature>
<evidence type="ECO:0000313" key="2">
    <source>
        <dbReference type="EMBL" id="RPA88465.1"/>
    </source>
</evidence>
<accession>A0A3N4IRW0</accession>
<evidence type="ECO:0000313" key="3">
    <source>
        <dbReference type="Proteomes" id="UP000276215"/>
    </source>
</evidence>
<feature type="region of interest" description="Disordered" evidence="1">
    <location>
        <begin position="110"/>
        <end position="133"/>
    </location>
</feature>
<name>A0A3N4IRW0_9PEZI</name>
<evidence type="ECO:0000256" key="1">
    <source>
        <dbReference type="SAM" id="MobiDB-lite"/>
    </source>
</evidence>
<dbReference type="EMBL" id="ML120976">
    <property type="protein sequence ID" value="RPA88465.1"/>
    <property type="molecule type" value="Genomic_DNA"/>
</dbReference>
<proteinExistence type="predicted"/>
<dbReference type="AlphaFoldDB" id="A0A3N4IRW0"/>
<dbReference type="Proteomes" id="UP000276215">
    <property type="component" value="Unassembled WGS sequence"/>
</dbReference>
<organism evidence="2 3">
    <name type="scientific">Choiromyces venosus 120613-1</name>
    <dbReference type="NCBI Taxonomy" id="1336337"/>
    <lineage>
        <taxon>Eukaryota</taxon>
        <taxon>Fungi</taxon>
        <taxon>Dikarya</taxon>
        <taxon>Ascomycota</taxon>
        <taxon>Pezizomycotina</taxon>
        <taxon>Pezizomycetes</taxon>
        <taxon>Pezizales</taxon>
        <taxon>Tuberaceae</taxon>
        <taxon>Choiromyces</taxon>
    </lineage>
</organism>
<keyword evidence="3" id="KW-1185">Reference proteome</keyword>
<protein>
    <submittedName>
        <fullName evidence="2">Uncharacterized protein</fullName>
    </submittedName>
</protein>
<sequence length="133" mass="14892">MPPTHWPLDLTKSPQAFAVRLHAMLKPLEPLSHQLFISIKYIHHVKSSYQDHQLTVFEFPFNAVDVCPNTINLDIDIINLAIDTIDLAIDFGIEVVRSMVLSPMVIPNSHTSRGKGSAKHKQPTSVGIEQCLD</sequence>